<evidence type="ECO:0000259" key="17">
    <source>
        <dbReference type="PROSITE" id="PS50222"/>
    </source>
</evidence>
<evidence type="ECO:0000313" key="18">
    <source>
        <dbReference type="EMBL" id="OLP93261.1"/>
    </source>
</evidence>
<dbReference type="InterPro" id="IPR018247">
    <property type="entry name" value="EF_Hand_1_Ca_BS"/>
</dbReference>
<gene>
    <name evidence="18" type="primary">CPK4</name>
    <name evidence="18" type="ORF">AK812_SmicGene24865</name>
</gene>
<feature type="region of interest" description="Disordered" evidence="15">
    <location>
        <begin position="286"/>
        <end position="575"/>
    </location>
</feature>
<dbReference type="InterPro" id="IPR008271">
    <property type="entry name" value="Ser/Thr_kinase_AS"/>
</dbReference>
<dbReference type="GO" id="GO:0005524">
    <property type="term" value="F:ATP binding"/>
    <property type="evidence" value="ECO:0007669"/>
    <property type="project" value="UniProtKB-UniRule"/>
</dbReference>
<dbReference type="InterPro" id="IPR000719">
    <property type="entry name" value="Prot_kinase_dom"/>
</dbReference>
<dbReference type="InterPro" id="IPR002048">
    <property type="entry name" value="EF_hand_dom"/>
</dbReference>
<comment type="similarity">
    <text evidence="11">Belongs to the protein kinase superfamily. Ser/Thr protein kinase family. CDPK subfamily.</text>
</comment>
<comment type="catalytic activity">
    <reaction evidence="13">
        <text>L-seryl-[protein] + ATP = O-phospho-L-seryl-[protein] + ADP + H(+)</text>
        <dbReference type="Rhea" id="RHEA:17989"/>
        <dbReference type="Rhea" id="RHEA-COMP:9863"/>
        <dbReference type="Rhea" id="RHEA-COMP:11604"/>
        <dbReference type="ChEBI" id="CHEBI:15378"/>
        <dbReference type="ChEBI" id="CHEBI:29999"/>
        <dbReference type="ChEBI" id="CHEBI:30616"/>
        <dbReference type="ChEBI" id="CHEBI:83421"/>
        <dbReference type="ChEBI" id="CHEBI:456216"/>
        <dbReference type="EC" id="2.7.11.1"/>
    </reaction>
</comment>
<organism evidence="18 19">
    <name type="scientific">Symbiodinium microadriaticum</name>
    <name type="common">Dinoflagellate</name>
    <name type="synonym">Zooxanthella microadriatica</name>
    <dbReference type="NCBI Taxonomy" id="2951"/>
    <lineage>
        <taxon>Eukaryota</taxon>
        <taxon>Sar</taxon>
        <taxon>Alveolata</taxon>
        <taxon>Dinophyceae</taxon>
        <taxon>Suessiales</taxon>
        <taxon>Symbiodiniaceae</taxon>
        <taxon>Symbiodinium</taxon>
    </lineage>
</organism>
<dbReference type="SMART" id="SM00220">
    <property type="entry name" value="S_TKc"/>
    <property type="match status" value="1"/>
</dbReference>
<evidence type="ECO:0000256" key="14">
    <source>
        <dbReference type="PROSITE-ProRule" id="PRU10141"/>
    </source>
</evidence>
<feature type="domain" description="EF-hand" evidence="17">
    <location>
        <begin position="949"/>
        <end position="984"/>
    </location>
</feature>
<comment type="catalytic activity">
    <reaction evidence="12">
        <text>L-threonyl-[protein] + ATP = O-phospho-L-threonyl-[protein] + ADP + H(+)</text>
        <dbReference type="Rhea" id="RHEA:46608"/>
        <dbReference type="Rhea" id="RHEA-COMP:11060"/>
        <dbReference type="Rhea" id="RHEA-COMP:11605"/>
        <dbReference type="ChEBI" id="CHEBI:15378"/>
        <dbReference type="ChEBI" id="CHEBI:30013"/>
        <dbReference type="ChEBI" id="CHEBI:30616"/>
        <dbReference type="ChEBI" id="CHEBI:61977"/>
        <dbReference type="ChEBI" id="CHEBI:456216"/>
        <dbReference type="EC" id="2.7.11.1"/>
    </reaction>
</comment>
<feature type="domain" description="EF-hand" evidence="17">
    <location>
        <begin position="1020"/>
        <end position="1055"/>
    </location>
</feature>
<evidence type="ECO:0000256" key="8">
    <source>
        <dbReference type="ARBA" id="ARBA00022777"/>
    </source>
</evidence>
<dbReference type="PROSITE" id="PS50222">
    <property type="entry name" value="EF_HAND_2"/>
    <property type="match status" value="2"/>
</dbReference>
<dbReference type="Proteomes" id="UP000186817">
    <property type="component" value="Unassembled WGS sequence"/>
</dbReference>
<evidence type="ECO:0000256" key="12">
    <source>
        <dbReference type="ARBA" id="ARBA00047899"/>
    </source>
</evidence>
<evidence type="ECO:0000313" key="19">
    <source>
        <dbReference type="Proteomes" id="UP000186817"/>
    </source>
</evidence>
<dbReference type="AlphaFoldDB" id="A0A1Q9DDK6"/>
<dbReference type="Gene3D" id="1.10.238.10">
    <property type="entry name" value="EF-hand"/>
    <property type="match status" value="1"/>
</dbReference>
<feature type="domain" description="Protein kinase" evidence="16">
    <location>
        <begin position="613"/>
        <end position="907"/>
    </location>
</feature>
<protein>
    <recommendedName>
        <fullName evidence="2">non-specific serine/threonine protein kinase</fullName>
        <ecNumber evidence="2">2.7.11.1</ecNumber>
    </recommendedName>
</protein>
<feature type="compositionally biased region" description="Basic and acidic residues" evidence="15">
    <location>
        <begin position="1063"/>
        <end position="1081"/>
    </location>
</feature>
<evidence type="ECO:0000256" key="2">
    <source>
        <dbReference type="ARBA" id="ARBA00012513"/>
    </source>
</evidence>
<evidence type="ECO:0000256" key="1">
    <source>
        <dbReference type="ARBA" id="ARBA00001946"/>
    </source>
</evidence>
<dbReference type="PROSITE" id="PS50011">
    <property type="entry name" value="PROTEIN_KINASE_DOM"/>
    <property type="match status" value="1"/>
</dbReference>
<evidence type="ECO:0000259" key="16">
    <source>
        <dbReference type="PROSITE" id="PS50011"/>
    </source>
</evidence>
<dbReference type="PROSITE" id="PS00108">
    <property type="entry name" value="PROTEIN_KINASE_ST"/>
    <property type="match status" value="1"/>
</dbReference>
<dbReference type="EMBL" id="LSRX01000589">
    <property type="protein sequence ID" value="OLP93261.1"/>
    <property type="molecule type" value="Genomic_DNA"/>
</dbReference>
<dbReference type="InterPro" id="IPR017441">
    <property type="entry name" value="Protein_kinase_ATP_BS"/>
</dbReference>
<keyword evidence="3" id="KW-0723">Serine/threonine-protein kinase</keyword>
<evidence type="ECO:0000256" key="5">
    <source>
        <dbReference type="ARBA" id="ARBA00022723"/>
    </source>
</evidence>
<dbReference type="PROSITE" id="PS00018">
    <property type="entry name" value="EF_HAND_1"/>
    <property type="match status" value="2"/>
</dbReference>
<evidence type="ECO:0000256" key="11">
    <source>
        <dbReference type="ARBA" id="ARBA00024334"/>
    </source>
</evidence>
<evidence type="ECO:0000256" key="9">
    <source>
        <dbReference type="ARBA" id="ARBA00022837"/>
    </source>
</evidence>
<evidence type="ECO:0000256" key="6">
    <source>
        <dbReference type="ARBA" id="ARBA00022737"/>
    </source>
</evidence>
<name>A0A1Q9DDK6_SYMMI</name>
<dbReference type="OrthoDB" id="424345at2759"/>
<feature type="region of interest" description="Disordered" evidence="15">
    <location>
        <begin position="236"/>
        <end position="255"/>
    </location>
</feature>
<comment type="caution">
    <text evidence="18">The sequence shown here is derived from an EMBL/GenBank/DDBJ whole genome shotgun (WGS) entry which is preliminary data.</text>
</comment>
<dbReference type="InterPro" id="IPR011009">
    <property type="entry name" value="Kinase-like_dom_sf"/>
</dbReference>
<dbReference type="SUPFAM" id="SSF56112">
    <property type="entry name" value="Protein kinase-like (PK-like)"/>
    <property type="match status" value="1"/>
</dbReference>
<keyword evidence="9" id="KW-0106">Calcium</keyword>
<keyword evidence="8 18" id="KW-0418">Kinase</keyword>
<evidence type="ECO:0000256" key="15">
    <source>
        <dbReference type="SAM" id="MobiDB-lite"/>
    </source>
</evidence>
<dbReference type="Pfam" id="PF00069">
    <property type="entry name" value="Pkinase"/>
    <property type="match status" value="1"/>
</dbReference>
<accession>A0A1Q9DDK6</accession>
<dbReference type="Pfam" id="PF13202">
    <property type="entry name" value="EF-hand_5"/>
    <property type="match status" value="2"/>
</dbReference>
<keyword evidence="10 14" id="KW-0067">ATP-binding</keyword>
<keyword evidence="6" id="KW-0677">Repeat</keyword>
<feature type="region of interest" description="Disordered" evidence="15">
    <location>
        <begin position="1056"/>
        <end position="1094"/>
    </location>
</feature>
<evidence type="ECO:0000256" key="10">
    <source>
        <dbReference type="ARBA" id="ARBA00022840"/>
    </source>
</evidence>
<feature type="compositionally biased region" description="Basic and acidic residues" evidence="15">
    <location>
        <begin position="322"/>
        <end position="342"/>
    </location>
</feature>
<dbReference type="GO" id="GO:0005509">
    <property type="term" value="F:calcium ion binding"/>
    <property type="evidence" value="ECO:0007669"/>
    <property type="project" value="InterPro"/>
</dbReference>
<evidence type="ECO:0000256" key="7">
    <source>
        <dbReference type="ARBA" id="ARBA00022741"/>
    </source>
</evidence>
<dbReference type="SUPFAM" id="SSF47473">
    <property type="entry name" value="EF-hand"/>
    <property type="match status" value="1"/>
</dbReference>
<evidence type="ECO:0000256" key="13">
    <source>
        <dbReference type="ARBA" id="ARBA00048679"/>
    </source>
</evidence>
<comment type="cofactor">
    <cofactor evidence="1">
        <name>Mg(2+)</name>
        <dbReference type="ChEBI" id="CHEBI:18420"/>
    </cofactor>
</comment>
<proteinExistence type="inferred from homology"/>
<keyword evidence="5" id="KW-0479">Metal-binding</keyword>
<keyword evidence="4" id="KW-0808">Transferase</keyword>
<evidence type="ECO:0000256" key="3">
    <source>
        <dbReference type="ARBA" id="ARBA00022527"/>
    </source>
</evidence>
<dbReference type="InterPro" id="IPR050205">
    <property type="entry name" value="CDPK_Ser/Thr_kinases"/>
</dbReference>
<reference evidence="18 19" key="1">
    <citation type="submission" date="2016-02" db="EMBL/GenBank/DDBJ databases">
        <title>Genome analysis of coral dinoflagellate symbionts highlights evolutionary adaptations to a symbiotic lifestyle.</title>
        <authorList>
            <person name="Aranda M."/>
            <person name="Li Y."/>
            <person name="Liew Y.J."/>
            <person name="Baumgarten S."/>
            <person name="Simakov O."/>
            <person name="Wilson M."/>
            <person name="Piel J."/>
            <person name="Ashoor H."/>
            <person name="Bougouffa S."/>
            <person name="Bajic V.B."/>
            <person name="Ryu T."/>
            <person name="Ravasi T."/>
            <person name="Bayer T."/>
            <person name="Micklem G."/>
            <person name="Kim H."/>
            <person name="Bhak J."/>
            <person name="Lajeunesse T.C."/>
            <person name="Voolstra C.R."/>
        </authorList>
    </citation>
    <scope>NUCLEOTIDE SEQUENCE [LARGE SCALE GENOMIC DNA]</scope>
    <source>
        <strain evidence="18 19">CCMP2467</strain>
    </source>
</reference>
<dbReference type="SMART" id="SM00054">
    <property type="entry name" value="EFh"/>
    <property type="match status" value="2"/>
</dbReference>
<dbReference type="InterPro" id="IPR011992">
    <property type="entry name" value="EF-hand-dom_pair"/>
</dbReference>
<dbReference type="GO" id="GO:0004674">
    <property type="term" value="F:protein serine/threonine kinase activity"/>
    <property type="evidence" value="ECO:0007669"/>
    <property type="project" value="UniProtKB-KW"/>
</dbReference>
<dbReference type="PANTHER" id="PTHR24349">
    <property type="entry name" value="SERINE/THREONINE-PROTEIN KINASE"/>
    <property type="match status" value="1"/>
</dbReference>
<feature type="compositionally biased region" description="Basic and acidic residues" evidence="15">
    <location>
        <begin position="355"/>
        <end position="530"/>
    </location>
</feature>
<dbReference type="Gene3D" id="3.30.200.20">
    <property type="entry name" value="Phosphorylase Kinase, domain 1"/>
    <property type="match status" value="1"/>
</dbReference>
<dbReference type="FunFam" id="3.30.200.20:FF:000315">
    <property type="entry name" value="Calcium-dependent protein kinase 3"/>
    <property type="match status" value="1"/>
</dbReference>
<feature type="compositionally biased region" description="Basic and acidic residues" evidence="15">
    <location>
        <begin position="539"/>
        <end position="563"/>
    </location>
</feature>
<dbReference type="EC" id="2.7.11.1" evidence="2"/>
<evidence type="ECO:0000256" key="4">
    <source>
        <dbReference type="ARBA" id="ARBA00022679"/>
    </source>
</evidence>
<sequence length="1131" mass="124872">MKMEELCSDISPAMAISQKRCPLQAETCVVDAIVLSHCRAEFLRLGRRKGAVSEERREACGRGELIAVSVIRVVSFSFPHCHRGSRDVLTPRGSYFWRGAMQWAPPVGLSPHLAAPTTVSPPQMCRHHVRVTRSPSPTRMVAAPQHMPHATVQPMIHYGGRATPQPLPGMPFKPAPAPGPVPVAMTPTQRYFPSASLSPTGGYPMGPPAVAAQMPRLLRSEEGAAPAWKDMQQRLGRTASSVATTVPPGSPAEHAASSLLAVSACQSPTPSQQQPTRLAKPTHLLDVKLGDSPSPTPPVPGSPVDLPWTRLASTTLEQGLGDEAKADDVLRSRPESKVEDSRNAGVEPPASAQKGEPKDPSPLRQEKKADPVVDELKADARRASPEPKADVRRAGEEKKADAKGEERKADTRAAERSDEKRADTRIRGEERKEVRIRGDDPRPMERRGRGEDAKPGIRGRGEEGKVVDIRLRGDEAKAARGRGEDMRAEARKRLSGEEAKDVRERRRLGEDGKEEARKPAARRGVEKGKEPGSPVKAKPAREGERTGEKPTEKPEKLEKERDVGAPPESSASAWRKWRLLQDGSEQRPEEEQEANFCREMFISRRHGRPEDHYRVLGVLGKGSFGVVRKVQCRQTKAMRVMKIVDKQKALSGGYPLKLIMEEIDKLKSLDHPAVLRLFEYYADSRSLYLITDLLPGGDLLEAVEKSYAEKKQLPEAWVAAVFRQACEGVAYCHAKGVMHKDLKLENIMLCSIDPPEAVVIDVGLAELFPPSQADSFKSADAAGTLATMAPEVIRGSFCAKCDVWSLGCCLYALLCTRPRRLRDSPLPEDAKPEDDDPSCYYNYFYPFRPPLGESRAELKAYIERQRRGPDLARLRCSAVADDLVKELLTFDEPSRPHLMAVLTHRWLQESREREQVLGAGQVDSLLQFHRTNALAQAVLLDMASQLPLAQLRELTQLFESMDKDGNGMLDRGELTEALMKAGLEPEPARQAAVRLLDDGGGSVEFSRFVAALVPSCRELLTAKLLRSSFDRLDENGDGFVSRAELQRLLERAGSRLSHAQQQLEKKDRHSVTQQKSDRVPDSSDEDVCPSSESKRLRAAKAARKAFDNISGEGRVRVSFESLQKLLGDFTS</sequence>
<dbReference type="Gene3D" id="1.10.510.10">
    <property type="entry name" value="Transferase(Phosphotransferase) domain 1"/>
    <property type="match status" value="1"/>
</dbReference>
<dbReference type="PROSITE" id="PS00107">
    <property type="entry name" value="PROTEIN_KINASE_ATP"/>
    <property type="match status" value="1"/>
</dbReference>
<feature type="binding site" evidence="14">
    <location>
        <position position="642"/>
    </location>
    <ligand>
        <name>ATP</name>
        <dbReference type="ChEBI" id="CHEBI:30616"/>
    </ligand>
</feature>
<keyword evidence="19" id="KW-1185">Reference proteome</keyword>
<keyword evidence="7 14" id="KW-0547">Nucleotide-binding</keyword>